<gene>
    <name evidence="2" type="ORF">SKAU_G00235090</name>
</gene>
<dbReference type="EMBL" id="JAINUF010000008">
    <property type="protein sequence ID" value="KAJ8352033.1"/>
    <property type="molecule type" value="Genomic_DNA"/>
</dbReference>
<proteinExistence type="predicted"/>
<reference evidence="2" key="1">
    <citation type="journal article" date="2023" name="Science">
        <title>Genome structures resolve the early diversification of teleost fishes.</title>
        <authorList>
            <person name="Parey E."/>
            <person name="Louis A."/>
            <person name="Montfort J."/>
            <person name="Bouchez O."/>
            <person name="Roques C."/>
            <person name="Iampietro C."/>
            <person name="Lluch J."/>
            <person name="Castinel A."/>
            <person name="Donnadieu C."/>
            <person name="Desvignes T."/>
            <person name="Floi Bucao C."/>
            <person name="Jouanno E."/>
            <person name="Wen M."/>
            <person name="Mejri S."/>
            <person name="Dirks R."/>
            <person name="Jansen H."/>
            <person name="Henkel C."/>
            <person name="Chen W.J."/>
            <person name="Zahm M."/>
            <person name="Cabau C."/>
            <person name="Klopp C."/>
            <person name="Thompson A.W."/>
            <person name="Robinson-Rechavi M."/>
            <person name="Braasch I."/>
            <person name="Lecointre G."/>
            <person name="Bobe J."/>
            <person name="Postlethwait J.H."/>
            <person name="Berthelot C."/>
            <person name="Roest Crollius H."/>
            <person name="Guiguen Y."/>
        </authorList>
    </citation>
    <scope>NUCLEOTIDE SEQUENCE</scope>
    <source>
        <strain evidence="2">WJC10195</strain>
    </source>
</reference>
<sequence>MFGRGEQCTLWLTSLPMSGGWRVVSGAVQHVLPHVISLFKLCCRASPSPAPFLFQNTNRPPPLTALIHPPLPTSKPSPHSPSPTPDPTPRPGDKPRNRKIGSTCKAAGTPLAPASIGSLPTCYRALWALRLKRSFCASQHGTY</sequence>
<feature type="region of interest" description="Disordered" evidence="1">
    <location>
        <begin position="54"/>
        <end position="109"/>
    </location>
</feature>
<feature type="compositionally biased region" description="Pro residues" evidence="1">
    <location>
        <begin position="59"/>
        <end position="90"/>
    </location>
</feature>
<organism evidence="2 3">
    <name type="scientific">Synaphobranchus kaupii</name>
    <name type="common">Kaup's arrowtooth eel</name>
    <dbReference type="NCBI Taxonomy" id="118154"/>
    <lineage>
        <taxon>Eukaryota</taxon>
        <taxon>Metazoa</taxon>
        <taxon>Chordata</taxon>
        <taxon>Craniata</taxon>
        <taxon>Vertebrata</taxon>
        <taxon>Euteleostomi</taxon>
        <taxon>Actinopterygii</taxon>
        <taxon>Neopterygii</taxon>
        <taxon>Teleostei</taxon>
        <taxon>Anguilliformes</taxon>
        <taxon>Synaphobranchidae</taxon>
        <taxon>Synaphobranchus</taxon>
    </lineage>
</organism>
<keyword evidence="3" id="KW-1185">Reference proteome</keyword>
<dbReference type="AlphaFoldDB" id="A0A9Q1F6J6"/>
<evidence type="ECO:0000313" key="3">
    <source>
        <dbReference type="Proteomes" id="UP001152622"/>
    </source>
</evidence>
<protein>
    <submittedName>
        <fullName evidence="2">Uncharacterized protein</fullName>
    </submittedName>
</protein>
<evidence type="ECO:0000256" key="1">
    <source>
        <dbReference type="SAM" id="MobiDB-lite"/>
    </source>
</evidence>
<name>A0A9Q1F6J6_SYNKA</name>
<dbReference type="Proteomes" id="UP001152622">
    <property type="component" value="Chromosome 8"/>
</dbReference>
<accession>A0A9Q1F6J6</accession>
<comment type="caution">
    <text evidence="2">The sequence shown here is derived from an EMBL/GenBank/DDBJ whole genome shotgun (WGS) entry which is preliminary data.</text>
</comment>
<evidence type="ECO:0000313" key="2">
    <source>
        <dbReference type="EMBL" id="KAJ8352033.1"/>
    </source>
</evidence>